<evidence type="ECO:0000313" key="2">
    <source>
        <dbReference type="EMBL" id="CAI9156140.1"/>
    </source>
</evidence>
<dbReference type="EMBL" id="OX459949">
    <property type="protein sequence ID" value="CAI9156140.1"/>
    <property type="molecule type" value="Genomic_DNA"/>
</dbReference>
<accession>A0ABN8Y594</accession>
<reference evidence="2" key="1">
    <citation type="submission" date="2023-04" db="EMBL/GenBank/DDBJ databases">
        <authorList>
            <consortium name="ELIXIR-Norway"/>
        </authorList>
    </citation>
    <scope>NUCLEOTIDE SEQUENCE [LARGE SCALE GENOMIC DNA]</scope>
</reference>
<keyword evidence="1" id="KW-0812">Transmembrane</keyword>
<keyword evidence="3" id="KW-1185">Reference proteome</keyword>
<sequence>MISFLIFLHTATLLEILNCISITLKIIAEALEPPTNQPAMLSGFSLATVPPCLLGFLAAHVLCTLVPFYLLCFWESSQPASSCPSSQRTSASFIANEAHS</sequence>
<keyword evidence="1" id="KW-1133">Transmembrane helix</keyword>
<dbReference type="Proteomes" id="UP001176941">
    <property type="component" value="Chromosome 13"/>
</dbReference>
<evidence type="ECO:0000313" key="3">
    <source>
        <dbReference type="Proteomes" id="UP001176941"/>
    </source>
</evidence>
<feature type="transmembrane region" description="Helical" evidence="1">
    <location>
        <begin position="43"/>
        <end position="71"/>
    </location>
</feature>
<keyword evidence="1" id="KW-0472">Membrane</keyword>
<organism evidence="2 3">
    <name type="scientific">Rangifer tarandus platyrhynchus</name>
    <name type="common">Svalbard reindeer</name>
    <dbReference type="NCBI Taxonomy" id="3082113"/>
    <lineage>
        <taxon>Eukaryota</taxon>
        <taxon>Metazoa</taxon>
        <taxon>Chordata</taxon>
        <taxon>Craniata</taxon>
        <taxon>Vertebrata</taxon>
        <taxon>Euteleostomi</taxon>
        <taxon>Mammalia</taxon>
        <taxon>Eutheria</taxon>
        <taxon>Laurasiatheria</taxon>
        <taxon>Artiodactyla</taxon>
        <taxon>Ruminantia</taxon>
        <taxon>Pecora</taxon>
        <taxon>Cervidae</taxon>
        <taxon>Odocoileinae</taxon>
        <taxon>Rangifer</taxon>
    </lineage>
</organism>
<name>A0ABN8Y594_RANTA</name>
<proteinExistence type="predicted"/>
<protein>
    <submittedName>
        <fullName evidence="2">Uncharacterized protein</fullName>
    </submittedName>
</protein>
<gene>
    <name evidence="2" type="ORF">MRATA1EN1_LOCUS5102</name>
</gene>
<evidence type="ECO:0000256" key="1">
    <source>
        <dbReference type="SAM" id="Phobius"/>
    </source>
</evidence>